<comment type="caution">
    <text evidence="4">The sequence shown here is derived from an EMBL/GenBank/DDBJ whole genome shotgun (WGS) entry which is preliminary data.</text>
</comment>
<feature type="transmembrane region" description="Helical" evidence="2">
    <location>
        <begin position="226"/>
        <end position="245"/>
    </location>
</feature>
<feature type="compositionally biased region" description="Low complexity" evidence="1">
    <location>
        <begin position="200"/>
        <end position="219"/>
    </location>
</feature>
<sequence>MKTVVKPRKLLASFVLVFMLALAMGLSAMAADGDLVYDNYNRTDLKAFDEGSKAAWADGNGAIDGNALKIAYGSEGWFGTGGGIDASTYKYLVFRIKGAAGGEGDAFNLNYAAPSGVKNTNKSFSDLVGPSGDKIPAITTEYQDIVIDLAASGIDSDIQGFHFNFHKDVSGSLWIDTITFTNTAPNAPAAEEPAKDDDGGAAATDDQPAAEPAAEPNPQTGDTSNTSLYVMLAAVSGAAVVMLSIKARKANR</sequence>
<evidence type="ECO:0000256" key="3">
    <source>
        <dbReference type="SAM" id="SignalP"/>
    </source>
</evidence>
<dbReference type="EMBL" id="JBHSNC010000038">
    <property type="protein sequence ID" value="MFC5530223.1"/>
    <property type="molecule type" value="Genomic_DNA"/>
</dbReference>
<keyword evidence="3" id="KW-0732">Signal</keyword>
<keyword evidence="2" id="KW-0472">Membrane</keyword>
<evidence type="ECO:0000313" key="4">
    <source>
        <dbReference type="EMBL" id="MFC5530223.1"/>
    </source>
</evidence>
<feature type="signal peptide" evidence="3">
    <location>
        <begin position="1"/>
        <end position="30"/>
    </location>
</feature>
<evidence type="ECO:0000256" key="1">
    <source>
        <dbReference type="SAM" id="MobiDB-lite"/>
    </source>
</evidence>
<feature type="chain" id="PRO_5046478423" evidence="3">
    <location>
        <begin position="31"/>
        <end position="252"/>
    </location>
</feature>
<name>A0ABW0QZP2_9BACL</name>
<dbReference type="InterPro" id="IPR017502">
    <property type="entry name" value="Sortase_SrtB_target"/>
</dbReference>
<reference evidence="5" key="1">
    <citation type="journal article" date="2019" name="Int. J. Syst. Evol. Microbiol.">
        <title>The Global Catalogue of Microorganisms (GCM) 10K type strain sequencing project: providing services to taxonomists for standard genome sequencing and annotation.</title>
        <authorList>
            <consortium name="The Broad Institute Genomics Platform"/>
            <consortium name="The Broad Institute Genome Sequencing Center for Infectious Disease"/>
            <person name="Wu L."/>
            <person name="Ma J."/>
        </authorList>
    </citation>
    <scope>NUCLEOTIDE SEQUENCE [LARGE SCALE GENOMIC DNA]</scope>
    <source>
        <strain evidence="5">CGMCC 1.18578</strain>
    </source>
</reference>
<accession>A0ABW0QZP2</accession>
<dbReference type="RefSeq" id="WP_378112163.1">
    <property type="nucleotide sequence ID" value="NZ_JBHSNC010000038.1"/>
</dbReference>
<keyword evidence="5" id="KW-1185">Reference proteome</keyword>
<evidence type="ECO:0000256" key="2">
    <source>
        <dbReference type="SAM" id="Phobius"/>
    </source>
</evidence>
<evidence type="ECO:0000313" key="5">
    <source>
        <dbReference type="Proteomes" id="UP001596108"/>
    </source>
</evidence>
<feature type="region of interest" description="Disordered" evidence="1">
    <location>
        <begin position="184"/>
        <end position="224"/>
    </location>
</feature>
<dbReference type="Proteomes" id="UP001596108">
    <property type="component" value="Unassembled WGS sequence"/>
</dbReference>
<dbReference type="NCBIfam" id="TIGR03063">
    <property type="entry name" value="srtB_target"/>
    <property type="match status" value="1"/>
</dbReference>
<proteinExistence type="predicted"/>
<keyword evidence="2" id="KW-1133">Transmembrane helix</keyword>
<dbReference type="Gene3D" id="2.60.120.430">
    <property type="entry name" value="Galactose-binding lectin"/>
    <property type="match status" value="1"/>
</dbReference>
<gene>
    <name evidence="4" type="ORF">ACFPQ4_12370</name>
</gene>
<organism evidence="4 5">
    <name type="scientific">Cohnella yongneupensis</name>
    <dbReference type="NCBI Taxonomy" id="425006"/>
    <lineage>
        <taxon>Bacteria</taxon>
        <taxon>Bacillati</taxon>
        <taxon>Bacillota</taxon>
        <taxon>Bacilli</taxon>
        <taxon>Bacillales</taxon>
        <taxon>Paenibacillaceae</taxon>
        <taxon>Cohnella</taxon>
    </lineage>
</organism>
<dbReference type="InterPro" id="IPR008979">
    <property type="entry name" value="Galactose-bd-like_sf"/>
</dbReference>
<protein>
    <submittedName>
        <fullName evidence="4">Sortase B protein-sorting domain-containing protein</fullName>
    </submittedName>
</protein>
<keyword evidence="2" id="KW-0812">Transmembrane</keyword>
<dbReference type="SUPFAM" id="SSF49785">
    <property type="entry name" value="Galactose-binding domain-like"/>
    <property type="match status" value="1"/>
</dbReference>